<keyword evidence="11 24" id="KW-1133">Transmembrane helix</keyword>
<feature type="domain" description="C2" evidence="25">
    <location>
        <begin position="13"/>
        <end position="135"/>
    </location>
</feature>
<feature type="domain" description="C2" evidence="25">
    <location>
        <begin position="1276"/>
        <end position="1427"/>
    </location>
</feature>
<evidence type="ECO:0000256" key="7">
    <source>
        <dbReference type="ARBA" id="ARBA00022737"/>
    </source>
</evidence>
<dbReference type="GO" id="GO:0016082">
    <property type="term" value="P:synaptic vesicle priming"/>
    <property type="evidence" value="ECO:0007669"/>
    <property type="project" value="TreeGrafter"/>
</dbReference>
<comment type="similarity">
    <text evidence="3">Belongs to the ferlin family.</text>
</comment>
<dbReference type="PANTHER" id="PTHR12546:SF32">
    <property type="entry name" value="OTOFERLIN"/>
    <property type="match status" value="1"/>
</dbReference>
<dbReference type="FunFam" id="2.60.40.150:FF:000054">
    <property type="entry name" value="otoferlin isoform X2"/>
    <property type="match status" value="1"/>
</dbReference>
<feature type="domain" description="C2" evidence="25">
    <location>
        <begin position="1037"/>
        <end position="1155"/>
    </location>
</feature>
<dbReference type="GO" id="GO:0035612">
    <property type="term" value="F:AP-2 adaptor complex binding"/>
    <property type="evidence" value="ECO:0007669"/>
    <property type="project" value="TreeGrafter"/>
</dbReference>
<dbReference type="CDD" id="cd04017">
    <property type="entry name" value="C2D_Ferlin"/>
    <property type="match status" value="1"/>
</dbReference>
<feature type="domain" description="C2" evidence="25">
    <location>
        <begin position="766"/>
        <end position="892"/>
    </location>
</feature>
<evidence type="ECO:0000256" key="13">
    <source>
        <dbReference type="ARBA" id="ARBA00023034"/>
    </source>
</evidence>
<dbReference type="FunFam" id="2.60.40.150:FF:000034">
    <property type="entry name" value="otoferlin isoform X2"/>
    <property type="match status" value="1"/>
</dbReference>
<evidence type="ECO:0000256" key="19">
    <source>
        <dbReference type="ARBA" id="ARBA00060375"/>
    </source>
</evidence>
<dbReference type="InterPro" id="IPR037723">
    <property type="entry name" value="C2D_Ferlin"/>
</dbReference>
<evidence type="ECO:0000256" key="4">
    <source>
        <dbReference type="ARBA" id="ARBA00022475"/>
    </source>
</evidence>
<dbReference type="InterPro" id="IPR055072">
    <property type="entry name" value="Ferlin_DSRM"/>
</dbReference>
<evidence type="ECO:0000256" key="20">
    <source>
        <dbReference type="ARBA" id="ARBA00060434"/>
    </source>
</evidence>
<dbReference type="InterPro" id="IPR037720">
    <property type="entry name" value="C2B_Ferlin"/>
</dbReference>
<evidence type="ECO:0000256" key="8">
    <source>
        <dbReference type="ARBA" id="ARBA00022824"/>
    </source>
</evidence>
<keyword evidence="12" id="KW-0770">Synapse</keyword>
<dbReference type="PANTHER" id="PTHR12546">
    <property type="entry name" value="FER-1-LIKE"/>
    <property type="match status" value="1"/>
</dbReference>
<dbReference type="CDD" id="cd04037">
    <property type="entry name" value="C2E_Ferlin"/>
    <property type="match status" value="1"/>
</dbReference>
<evidence type="ECO:0000256" key="22">
    <source>
        <dbReference type="ARBA" id="ARBA00079078"/>
    </source>
</evidence>
<dbReference type="GO" id="GO:0007009">
    <property type="term" value="P:plasma membrane organization"/>
    <property type="evidence" value="ECO:0007669"/>
    <property type="project" value="TreeGrafter"/>
</dbReference>
<evidence type="ECO:0000256" key="3">
    <source>
        <dbReference type="ARBA" id="ARBA00007561"/>
    </source>
</evidence>
<evidence type="ECO:0000256" key="24">
    <source>
        <dbReference type="SAM" id="Phobius"/>
    </source>
</evidence>
<dbReference type="CDD" id="cd04011">
    <property type="entry name" value="C2B_Ferlin"/>
    <property type="match status" value="1"/>
</dbReference>
<evidence type="ECO:0000313" key="27">
    <source>
        <dbReference type="Proteomes" id="UP000694557"/>
    </source>
</evidence>
<dbReference type="Pfam" id="PF08151">
    <property type="entry name" value="FerI"/>
    <property type="match status" value="1"/>
</dbReference>
<evidence type="ECO:0000256" key="5">
    <source>
        <dbReference type="ARBA" id="ARBA00022692"/>
    </source>
</evidence>
<evidence type="ECO:0000256" key="17">
    <source>
        <dbReference type="ARBA" id="ARBA00023329"/>
    </source>
</evidence>
<evidence type="ECO:0000256" key="23">
    <source>
        <dbReference type="SAM" id="MobiDB-lite"/>
    </source>
</evidence>
<dbReference type="GO" id="GO:0030672">
    <property type="term" value="C:synaptic vesicle membrane"/>
    <property type="evidence" value="ECO:0007669"/>
    <property type="project" value="UniProtKB-SubCell"/>
</dbReference>
<evidence type="ECO:0000256" key="11">
    <source>
        <dbReference type="ARBA" id="ARBA00022989"/>
    </source>
</evidence>
<evidence type="ECO:0000256" key="6">
    <source>
        <dbReference type="ARBA" id="ARBA00022723"/>
    </source>
</evidence>
<dbReference type="InterPro" id="IPR032362">
    <property type="entry name" value="Ferlin_C"/>
</dbReference>
<keyword evidence="5 24" id="KW-0812">Transmembrane</keyword>
<keyword evidence="6" id="KW-0479">Metal-binding</keyword>
<sequence length="1578" mass="180640">MEDLDRKALRLGGFGGLDPDCISLASVTAVTTNISITVVEARQLVGLNMDPVVCVEIGEDKKYTSMKESTNCPYYNEYFVFDFHVPPDVMFDKILKLSVIHSKNLLRSGTLVGTFKLDVGTVYSQPEHQFYHKWAMLSDPDDITAGCKGYIKCDIAVVGKGDNIKTPHKANETDEDDIEGNLLLPEGVPLERQWARFYVKIYRAEGLPKMNTSIMANVKKAFIGENRDLVDPYVQVVFAGQRGKTSVQKSSYEPIWNEQVVFTEMFPPLCKRIKVQIRDSDKVNDVAIGTHFIDLRKIANDGDKGFLPTMGPAWVNMYGSTRHYTLIDEHQDLNEGLGEGVSFRARLLISVAVEILDTTSTEIVSSTEVQVEPVSNISEVSAHWMVTVHWLPSISESATGKIEEFFLFGSFLEATMIDRKIGDKPISFEVTIEICNHWSYSLRDSDNVNTHHIDYTPFFCANLRNYFHLPYFEKKPCIYIKSWWQDQRRRLYNSNIMDKIADKMPQHSIPDVFVWMMSNNKRIAYARIPSKDILYSIVDEETGRDCGKVKAKGFGPAGWTVQAKMEIYLWLGLNKQRKDFLSGLPNGFEENKAPRTSPCLQSVPPVSLVYNSKSVFQLRAHMYQARSLFAADSSGLSDPFARVFFSTHSQVTETLCPTWDQLLVFEDVELFGEAGELRDDPPIIVVEVYDQDTVGKAEFIGRTFAKPITKMCDEHYGPPRFPPQLEYYQIYRGNSTAGDLLAAFELLQVRGRAELPPIDGPTDSERGPILPVPMGIRPILSRYRIEVLFWGLRDLKRVNLALVDRPRVDIECAGRGVQSALIQNYKKNPNFSTLVKWFEVDLPENELLHPPLNVRVVDCRAFGRYTLVGSHAVTSLRRFIYSPPDKTHNNWTSAGRRSLLYPQNEEKEEKKKKKKKKKKGEVEEDDETDESMLDWWSKYFASIETLMEVRDRFCYILFCSVQFYSVQFHSILFYSELEAEYDNFEDWLHTFNLYRGKAGDDDEAALDDDRIVGRFKGSMCMYKLPLSEEITREVGFDPNMGMFQSIPHNDPINVLVRVFVVRATDLHPADVNGKADPYVVIKLGKSELKDKENYISKQLNPVFGKAFDMEATFPMESMLTVSVYDWDLVGTDDLIGETKIDLENRFYSKHRATCGIANSYSVHGYNVWRDPMKPSQILAKLCKEGKLDGPHYGPGGRVKVANRVFMGATEIEDENGLKKQTDEHLALTVLKHWEEIPRVGCKLIPEHVETRPLLNPDHPGIEQGRIEMWVDMFPMDMPAPGPAIDISPRKPKKYELRVIIWNTDEVILEDDDYFTGEKSSDIFVRGWLKGQQEDKQDTDVHYHSLTGEGNFNWRFVYPFDYLMAEEKIVISKKESMFSWDETEYKIPARLTLQVWDADHFSADDFLGAIELDLNRFPRGAKTAKQCSINMVQNQAELPCISIFKQKRVKGWWPFVARDENDEMELTVMRPTHTHWIIGIIVSSSQGKVEAELHLMSAEEAEKSPVGLGRNEPDPLEKPNRPDTSLMWFVNPLKSIRYFIWHNYRWLILKALGLLLLLLLLGLFLYSFPGYLVKKMLGA</sequence>
<evidence type="ECO:0000313" key="26">
    <source>
        <dbReference type="Ensembl" id="ENSOKIP00005079275.1"/>
    </source>
</evidence>
<dbReference type="InterPro" id="IPR012561">
    <property type="entry name" value="Ferlin_B-domain"/>
</dbReference>
<evidence type="ECO:0000256" key="15">
    <source>
        <dbReference type="ARBA" id="ARBA00023136"/>
    </source>
</evidence>
<proteinExistence type="inferred from homology"/>
<dbReference type="FunFam" id="2.60.40.150:FF:000081">
    <property type="entry name" value="otoferlin isoform X1"/>
    <property type="match status" value="1"/>
</dbReference>
<dbReference type="Ensembl" id="ENSOKIT00005084460.1">
    <property type="protein sequence ID" value="ENSOKIP00005079275.1"/>
    <property type="gene ID" value="ENSOKIG00005033769.1"/>
</dbReference>
<feature type="domain" description="C2" evidence="25">
    <location>
        <begin position="174"/>
        <end position="309"/>
    </location>
</feature>
<dbReference type="InterPro" id="IPR037722">
    <property type="entry name" value="C2C_Ferlin"/>
</dbReference>
<evidence type="ECO:0000256" key="21">
    <source>
        <dbReference type="ARBA" id="ARBA00067393"/>
    </source>
</evidence>
<dbReference type="SMART" id="SM01201">
    <property type="entry name" value="FerB"/>
    <property type="match status" value="1"/>
</dbReference>
<dbReference type="Pfam" id="PF00168">
    <property type="entry name" value="C2"/>
    <property type="match status" value="5"/>
</dbReference>
<evidence type="ECO:0000256" key="18">
    <source>
        <dbReference type="ARBA" id="ARBA00037810"/>
    </source>
</evidence>
<accession>A0A8C7IYH1</accession>
<dbReference type="FunFam" id="2.60.40.150:FF:000026">
    <property type="entry name" value="dysferlin isoform X2"/>
    <property type="match status" value="1"/>
</dbReference>
<dbReference type="Pfam" id="PF22901">
    <property type="entry name" value="dsrm_Ferlin"/>
    <property type="match status" value="1"/>
</dbReference>
<gene>
    <name evidence="26" type="primary">OTOF</name>
    <name evidence="26" type="synonym">LOC109866151</name>
</gene>
<reference evidence="26" key="1">
    <citation type="submission" date="2025-08" db="UniProtKB">
        <authorList>
            <consortium name="Ensembl"/>
        </authorList>
    </citation>
    <scope>IDENTIFICATION</scope>
</reference>
<dbReference type="SMART" id="SM01202">
    <property type="entry name" value="FerI"/>
    <property type="match status" value="1"/>
</dbReference>
<dbReference type="PROSITE" id="PS50004">
    <property type="entry name" value="C2"/>
    <property type="match status" value="6"/>
</dbReference>
<dbReference type="CDD" id="cd04018">
    <property type="entry name" value="C2C_Ferlin"/>
    <property type="match status" value="1"/>
</dbReference>
<evidence type="ECO:0000256" key="10">
    <source>
        <dbReference type="ARBA" id="ARBA00022968"/>
    </source>
</evidence>
<evidence type="ECO:0000256" key="2">
    <source>
        <dbReference type="ARBA" id="ARBA00004648"/>
    </source>
</evidence>
<dbReference type="InterPro" id="IPR000008">
    <property type="entry name" value="C2_dom"/>
</dbReference>
<organism evidence="26 27">
    <name type="scientific">Oncorhynchus kisutch</name>
    <name type="common">Coho salmon</name>
    <name type="synonym">Salmo kisutch</name>
    <dbReference type="NCBI Taxonomy" id="8019"/>
    <lineage>
        <taxon>Eukaryota</taxon>
        <taxon>Metazoa</taxon>
        <taxon>Chordata</taxon>
        <taxon>Craniata</taxon>
        <taxon>Vertebrata</taxon>
        <taxon>Euteleostomi</taxon>
        <taxon>Actinopterygii</taxon>
        <taxon>Neopterygii</taxon>
        <taxon>Teleostei</taxon>
        <taxon>Protacanthopterygii</taxon>
        <taxon>Salmoniformes</taxon>
        <taxon>Salmonidae</taxon>
        <taxon>Salmoninae</taxon>
        <taxon>Oncorhynchus</taxon>
    </lineage>
</organism>
<keyword evidence="15 24" id="KW-0472">Membrane</keyword>
<keyword evidence="27" id="KW-1185">Reference proteome</keyword>
<evidence type="ECO:0000259" key="25">
    <source>
        <dbReference type="PROSITE" id="PS50004"/>
    </source>
</evidence>
<dbReference type="InterPro" id="IPR035892">
    <property type="entry name" value="C2_domain_sf"/>
</dbReference>
<feature type="transmembrane region" description="Helical" evidence="24">
    <location>
        <begin position="1543"/>
        <end position="1565"/>
    </location>
</feature>
<dbReference type="CDD" id="cd08374">
    <property type="entry name" value="C2F_Ferlin"/>
    <property type="match status" value="1"/>
</dbReference>
<keyword evidence="16" id="KW-0966">Cell projection</keyword>
<evidence type="ECO:0000256" key="14">
    <source>
        <dbReference type="ARBA" id="ARBA00023054"/>
    </source>
</evidence>
<keyword evidence="14" id="KW-0175">Coiled coil</keyword>
<dbReference type="InterPro" id="IPR012968">
    <property type="entry name" value="FerIin_dom"/>
</dbReference>
<dbReference type="GeneTree" id="ENSGT00940000155086"/>
<dbReference type="GO" id="GO:0005789">
    <property type="term" value="C:endoplasmic reticulum membrane"/>
    <property type="evidence" value="ECO:0007669"/>
    <property type="project" value="UniProtKB-SubCell"/>
</dbReference>
<dbReference type="GO" id="GO:0000139">
    <property type="term" value="C:Golgi membrane"/>
    <property type="evidence" value="ECO:0007669"/>
    <property type="project" value="UniProtKB-SubCell"/>
</dbReference>
<dbReference type="GO" id="GO:0048787">
    <property type="term" value="C:presynaptic active zone membrane"/>
    <property type="evidence" value="ECO:0007669"/>
    <property type="project" value="TreeGrafter"/>
</dbReference>
<reference evidence="26" key="2">
    <citation type="submission" date="2025-09" db="UniProtKB">
        <authorList>
            <consortium name="Ensembl"/>
        </authorList>
    </citation>
    <scope>IDENTIFICATION</scope>
</reference>
<feature type="domain" description="C2" evidence="25">
    <location>
        <begin position="600"/>
        <end position="721"/>
    </location>
</feature>
<dbReference type="Gene3D" id="2.60.40.150">
    <property type="entry name" value="C2 domain"/>
    <property type="match status" value="5"/>
</dbReference>
<keyword evidence="10" id="KW-0735">Signal-anchor</keyword>
<dbReference type="SMART" id="SM00239">
    <property type="entry name" value="C2"/>
    <property type="match status" value="5"/>
</dbReference>
<dbReference type="GO" id="GO:0005509">
    <property type="term" value="F:calcium ion binding"/>
    <property type="evidence" value="ECO:0007669"/>
    <property type="project" value="TreeGrafter"/>
</dbReference>
<keyword evidence="17" id="KW-0968">Cytoplasmic vesicle</keyword>
<dbReference type="Proteomes" id="UP000694557">
    <property type="component" value="Unassembled WGS sequence"/>
</dbReference>
<evidence type="ECO:0000256" key="16">
    <source>
        <dbReference type="ARBA" id="ARBA00023273"/>
    </source>
</evidence>
<evidence type="ECO:0000256" key="9">
    <source>
        <dbReference type="ARBA" id="ARBA00022837"/>
    </source>
</evidence>
<keyword evidence="7" id="KW-0677">Repeat</keyword>
<evidence type="ECO:0000256" key="12">
    <source>
        <dbReference type="ARBA" id="ARBA00023018"/>
    </source>
</evidence>
<protein>
    <recommendedName>
        <fullName evidence="21">Otoferlin</fullName>
    </recommendedName>
    <alternativeName>
        <fullName evidence="22">Fer-1-like protein 2</fullName>
    </alternativeName>
</protein>
<keyword evidence="8" id="KW-0256">Endoplasmic reticulum</keyword>
<dbReference type="Pfam" id="PF16165">
    <property type="entry name" value="Ferlin_C"/>
    <property type="match status" value="1"/>
</dbReference>
<keyword evidence="13" id="KW-0333">Golgi apparatus</keyword>
<dbReference type="InterPro" id="IPR037725">
    <property type="entry name" value="C2F_Ferlin"/>
</dbReference>
<dbReference type="InterPro" id="IPR037724">
    <property type="entry name" value="C2E_Ferlin"/>
</dbReference>
<feature type="region of interest" description="Disordered" evidence="23">
    <location>
        <begin position="902"/>
        <end position="924"/>
    </location>
</feature>
<dbReference type="InterPro" id="IPR037721">
    <property type="entry name" value="Ferlin"/>
</dbReference>
<evidence type="ECO:0000256" key="1">
    <source>
        <dbReference type="ARBA" id="ARBA00004323"/>
    </source>
</evidence>
<dbReference type="SUPFAM" id="SSF49562">
    <property type="entry name" value="C2 domain (Calcium/lipid-binding domain, CaLB)"/>
    <property type="match status" value="6"/>
</dbReference>
<dbReference type="Pfam" id="PF08150">
    <property type="entry name" value="FerB"/>
    <property type="match status" value="1"/>
</dbReference>
<keyword evidence="9" id="KW-0106">Calcium</keyword>
<keyword evidence="4" id="KW-1003">Cell membrane</keyword>
<dbReference type="PRINTS" id="PR00360">
    <property type="entry name" value="C2DOMAIN"/>
</dbReference>
<name>A0A8C7IYH1_ONCKI</name>
<dbReference type="FunFam" id="2.60.40.150:FF:000009">
    <property type="entry name" value="dysferlin isoform X2"/>
    <property type="match status" value="1"/>
</dbReference>
<comment type="subcellular location">
    <subcellularLocation>
        <location evidence="18">Basolateral cell membrane</location>
        <topology evidence="18">Single-pass type II membrane protein</topology>
    </subcellularLocation>
    <subcellularLocation>
        <location evidence="19">Cytoplasmic vesicle</location>
        <location evidence="19">Secretory vesicle</location>
        <location evidence="19">Synaptic vesicle membrane</location>
        <topology evidence="19">Single-pass type II membrane protein</topology>
    </subcellularLocation>
    <subcellularLocation>
        <location evidence="2">Endoplasmic reticulum membrane</location>
        <topology evidence="2">Single-pass type II membrane protein</topology>
    </subcellularLocation>
    <subcellularLocation>
        <location evidence="1">Golgi apparatus membrane</location>
        <topology evidence="1">Single-pass type II membrane protein</topology>
    </subcellularLocation>
    <subcellularLocation>
        <location evidence="20">Presynaptic cell membrane</location>
        <topology evidence="20">Single-pass type II membrane protein</topology>
    </subcellularLocation>
</comment>
<feature type="compositionally biased region" description="Basic residues" evidence="23">
    <location>
        <begin position="910"/>
        <end position="919"/>
    </location>
</feature>
<dbReference type="GO" id="GO:0016323">
    <property type="term" value="C:basolateral plasma membrane"/>
    <property type="evidence" value="ECO:0007669"/>
    <property type="project" value="UniProtKB-SubCell"/>
</dbReference>